<keyword evidence="4" id="KW-1185">Reference proteome</keyword>
<gene>
    <name evidence="3" type="ORF">CVT26_006690</name>
</gene>
<feature type="domain" description="DUF6533" evidence="2">
    <location>
        <begin position="35"/>
        <end position="72"/>
    </location>
</feature>
<evidence type="ECO:0000259" key="2">
    <source>
        <dbReference type="Pfam" id="PF20151"/>
    </source>
</evidence>
<keyword evidence="1" id="KW-1133">Transmembrane helix</keyword>
<dbReference type="InParanoid" id="A0A409Y2Q8"/>
<accession>A0A409Y2Q8</accession>
<evidence type="ECO:0000313" key="4">
    <source>
        <dbReference type="Proteomes" id="UP000284706"/>
    </source>
</evidence>
<dbReference type="Pfam" id="PF20151">
    <property type="entry name" value="DUF6533"/>
    <property type="match status" value="1"/>
</dbReference>
<feature type="transmembrane region" description="Helical" evidence="1">
    <location>
        <begin position="88"/>
        <end position="107"/>
    </location>
</feature>
<dbReference type="EMBL" id="NHYE01001269">
    <property type="protein sequence ID" value="PPQ97297.1"/>
    <property type="molecule type" value="Genomic_DNA"/>
</dbReference>
<evidence type="ECO:0000313" key="3">
    <source>
        <dbReference type="EMBL" id="PPQ97297.1"/>
    </source>
</evidence>
<keyword evidence="1" id="KW-0472">Membrane</keyword>
<name>A0A409Y2Q8_9AGAR</name>
<protein>
    <recommendedName>
        <fullName evidence="2">DUF6533 domain-containing protein</fullName>
    </recommendedName>
</protein>
<organism evidence="3 4">
    <name type="scientific">Gymnopilus dilepis</name>
    <dbReference type="NCBI Taxonomy" id="231916"/>
    <lineage>
        <taxon>Eukaryota</taxon>
        <taxon>Fungi</taxon>
        <taxon>Dikarya</taxon>
        <taxon>Basidiomycota</taxon>
        <taxon>Agaricomycotina</taxon>
        <taxon>Agaricomycetes</taxon>
        <taxon>Agaricomycetidae</taxon>
        <taxon>Agaricales</taxon>
        <taxon>Agaricineae</taxon>
        <taxon>Hymenogastraceae</taxon>
        <taxon>Gymnopilus</taxon>
    </lineage>
</organism>
<proteinExistence type="predicted"/>
<reference evidence="3 4" key="1">
    <citation type="journal article" date="2018" name="Evol. Lett.">
        <title>Horizontal gene cluster transfer increased hallucinogenic mushroom diversity.</title>
        <authorList>
            <person name="Reynolds H.T."/>
            <person name="Vijayakumar V."/>
            <person name="Gluck-Thaler E."/>
            <person name="Korotkin H.B."/>
            <person name="Matheny P.B."/>
            <person name="Slot J.C."/>
        </authorList>
    </citation>
    <scope>NUCLEOTIDE SEQUENCE [LARGE SCALE GENOMIC DNA]</scope>
    <source>
        <strain evidence="3 4">SRW20</strain>
    </source>
</reference>
<feature type="transmembrane region" description="Helical" evidence="1">
    <location>
        <begin position="207"/>
        <end position="235"/>
    </location>
</feature>
<dbReference type="Proteomes" id="UP000284706">
    <property type="component" value="Unassembled WGS sequence"/>
</dbReference>
<sequence length="330" mass="37016">MDLRLVHCITAIAEPFPHLPAPTAEGHRCEYQTLTSLLFYDYFLTLGDEIKYFWLKKFKISTGLYIACRYALLTNILFLLALGDDVPNLRLCAALSIVGRAAILFVWGIRTYAVYNRSTWVICILGPLGIAIVGLDIAHVPSVVCVNYHPGNSIQFAPVNLHSGIRVYRCNPRHLSYMASLSNQWSAGNEMVRLDASRSPRSSSVSLATLAAFILLILRLVTNSSLVLICIVTLLQNGTFFQRLLNALTLPYVGSRSLERMSGFLTARFLLHLRRWVAESNGEDEDSWEARMPLEILQTIEEPDGAGRSIVDEFGEDPVARERRRKSVQV</sequence>
<feature type="transmembrane region" description="Helical" evidence="1">
    <location>
        <begin position="63"/>
        <end position="82"/>
    </location>
</feature>
<dbReference type="OrthoDB" id="3267855at2759"/>
<comment type="caution">
    <text evidence="3">The sequence shown here is derived from an EMBL/GenBank/DDBJ whole genome shotgun (WGS) entry which is preliminary data.</text>
</comment>
<dbReference type="AlphaFoldDB" id="A0A409Y2Q8"/>
<evidence type="ECO:0000256" key="1">
    <source>
        <dbReference type="SAM" id="Phobius"/>
    </source>
</evidence>
<dbReference type="InterPro" id="IPR045340">
    <property type="entry name" value="DUF6533"/>
</dbReference>
<keyword evidence="1" id="KW-0812">Transmembrane</keyword>
<feature type="transmembrane region" description="Helical" evidence="1">
    <location>
        <begin position="119"/>
        <end position="140"/>
    </location>
</feature>